<gene>
    <name evidence="1" type="ORF">L2E82_33519</name>
</gene>
<name>A0ACB9BKD7_CICIN</name>
<keyword evidence="2" id="KW-1185">Reference proteome</keyword>
<dbReference type="Proteomes" id="UP001055811">
    <property type="component" value="Linkage Group LG06"/>
</dbReference>
<comment type="caution">
    <text evidence="1">The sequence shown here is derived from an EMBL/GenBank/DDBJ whole genome shotgun (WGS) entry which is preliminary data.</text>
</comment>
<proteinExistence type="predicted"/>
<evidence type="ECO:0000313" key="1">
    <source>
        <dbReference type="EMBL" id="KAI3722480.1"/>
    </source>
</evidence>
<accession>A0ACB9BKD7</accession>
<evidence type="ECO:0000313" key="2">
    <source>
        <dbReference type="Proteomes" id="UP001055811"/>
    </source>
</evidence>
<dbReference type="EMBL" id="CM042014">
    <property type="protein sequence ID" value="KAI3722480.1"/>
    <property type="molecule type" value="Genomic_DNA"/>
</dbReference>
<reference evidence="2" key="1">
    <citation type="journal article" date="2022" name="Mol. Ecol. Resour.">
        <title>The genomes of chicory, endive, great burdock and yacon provide insights into Asteraceae palaeo-polyploidization history and plant inulin production.</title>
        <authorList>
            <person name="Fan W."/>
            <person name="Wang S."/>
            <person name="Wang H."/>
            <person name="Wang A."/>
            <person name="Jiang F."/>
            <person name="Liu H."/>
            <person name="Zhao H."/>
            <person name="Xu D."/>
            <person name="Zhang Y."/>
        </authorList>
    </citation>
    <scope>NUCLEOTIDE SEQUENCE [LARGE SCALE GENOMIC DNA]</scope>
    <source>
        <strain evidence="2">cv. Punajuju</strain>
    </source>
</reference>
<organism evidence="1 2">
    <name type="scientific">Cichorium intybus</name>
    <name type="common">Chicory</name>
    <dbReference type="NCBI Taxonomy" id="13427"/>
    <lineage>
        <taxon>Eukaryota</taxon>
        <taxon>Viridiplantae</taxon>
        <taxon>Streptophyta</taxon>
        <taxon>Embryophyta</taxon>
        <taxon>Tracheophyta</taxon>
        <taxon>Spermatophyta</taxon>
        <taxon>Magnoliopsida</taxon>
        <taxon>eudicotyledons</taxon>
        <taxon>Gunneridae</taxon>
        <taxon>Pentapetalae</taxon>
        <taxon>asterids</taxon>
        <taxon>campanulids</taxon>
        <taxon>Asterales</taxon>
        <taxon>Asteraceae</taxon>
        <taxon>Cichorioideae</taxon>
        <taxon>Cichorieae</taxon>
        <taxon>Cichoriinae</taxon>
        <taxon>Cichorium</taxon>
    </lineage>
</organism>
<sequence>MLKAKEVELFMQNKELYGEKQHLSQQEYIRGISECNFDLEDLKNQATLIQDYDEISNTEEPNANSKQQNRPNDVGLPAERVSPDISDHSDNGSHHELYKRLDGAWTETKATSEKVKETLGIGKPESTVSSSSSANESSGTKDDEQSTDKEDKKQESGYASCTPSTTSTKVLIVSFINVVTNTAALITHLSDEEDEYDDGILIEVEDIM</sequence>
<protein>
    <submittedName>
        <fullName evidence="1">Uncharacterized protein</fullName>
    </submittedName>
</protein>
<reference evidence="1 2" key="2">
    <citation type="journal article" date="2022" name="Mol. Ecol. Resour.">
        <title>The genomes of chicory, endive, great burdock and yacon provide insights into Asteraceae paleo-polyploidization history and plant inulin production.</title>
        <authorList>
            <person name="Fan W."/>
            <person name="Wang S."/>
            <person name="Wang H."/>
            <person name="Wang A."/>
            <person name="Jiang F."/>
            <person name="Liu H."/>
            <person name="Zhao H."/>
            <person name="Xu D."/>
            <person name="Zhang Y."/>
        </authorList>
    </citation>
    <scope>NUCLEOTIDE SEQUENCE [LARGE SCALE GENOMIC DNA]</scope>
    <source>
        <strain evidence="2">cv. Punajuju</strain>
        <tissue evidence="1">Leaves</tissue>
    </source>
</reference>